<dbReference type="SUPFAM" id="SSF56925">
    <property type="entry name" value="OMPA-like"/>
    <property type="match status" value="1"/>
</dbReference>
<gene>
    <name evidence="2" type="ORF">CAP51_06890</name>
</gene>
<feature type="signal peptide" evidence="1">
    <location>
        <begin position="1"/>
        <end position="23"/>
    </location>
</feature>
<dbReference type="AlphaFoldDB" id="A0A1Z9YZ43"/>
<dbReference type="RefSeq" id="WP_087620024.1">
    <property type="nucleotide sequence ID" value="NZ_NEXX01000002.1"/>
</dbReference>
<name>A0A1Z9YZ43_9GAMM</name>
<dbReference type="InterPro" id="IPR005618">
    <property type="entry name" value="OMPW"/>
</dbReference>
<dbReference type="GO" id="GO:0055085">
    <property type="term" value="P:transmembrane transport"/>
    <property type="evidence" value="ECO:0007669"/>
    <property type="project" value="TreeGrafter"/>
</dbReference>
<organism evidence="2 3">
    <name type="scientific">Acinetobacter populi</name>
    <dbReference type="NCBI Taxonomy" id="1582270"/>
    <lineage>
        <taxon>Bacteria</taxon>
        <taxon>Pseudomonadati</taxon>
        <taxon>Pseudomonadota</taxon>
        <taxon>Gammaproteobacteria</taxon>
        <taxon>Moraxellales</taxon>
        <taxon>Moraxellaceae</taxon>
        <taxon>Acinetobacter</taxon>
    </lineage>
</organism>
<dbReference type="Proteomes" id="UP000196536">
    <property type="component" value="Unassembled WGS sequence"/>
</dbReference>
<dbReference type="Gene3D" id="2.40.160.20">
    <property type="match status" value="1"/>
</dbReference>
<dbReference type="InterPro" id="IPR011250">
    <property type="entry name" value="OMP/PagP_B-barrel"/>
</dbReference>
<evidence type="ECO:0000313" key="2">
    <source>
        <dbReference type="EMBL" id="OUY07474.1"/>
    </source>
</evidence>
<evidence type="ECO:0000256" key="1">
    <source>
        <dbReference type="SAM" id="SignalP"/>
    </source>
</evidence>
<keyword evidence="3" id="KW-1185">Reference proteome</keyword>
<dbReference type="PANTHER" id="PTHR36920">
    <property type="match status" value="1"/>
</dbReference>
<dbReference type="EMBL" id="NEXX01000002">
    <property type="protein sequence ID" value="OUY07474.1"/>
    <property type="molecule type" value="Genomic_DNA"/>
</dbReference>
<feature type="chain" id="PRO_5012961990" description="OmpW family protein" evidence="1">
    <location>
        <begin position="24"/>
        <end position="359"/>
    </location>
</feature>
<evidence type="ECO:0000313" key="3">
    <source>
        <dbReference type="Proteomes" id="UP000196536"/>
    </source>
</evidence>
<dbReference type="OrthoDB" id="9807574at2"/>
<keyword evidence="1" id="KW-0732">Signal</keyword>
<accession>A0A1Z9YZ43</accession>
<dbReference type="Pfam" id="PF03922">
    <property type="entry name" value="OmpW"/>
    <property type="match status" value="1"/>
</dbReference>
<dbReference type="PANTHER" id="PTHR36920:SF1">
    <property type="entry name" value="OUTER MEMBRANE PROTEIN W"/>
    <property type="match status" value="1"/>
</dbReference>
<sequence>MRKIIVLACTISSPFLMSQITYAGYDFFKSDGNFKRFSVSAGWLHAMPQGKANNMKNSTVIADGTTAESGSISKKTFLDAVDPDYPLEDWKLAAINLLFPNDDSDLSSVSGTTTINGLQNWESANTGLEAKDVDTLGIMMNYHFNDHWSLELKAGVPPKVDIAGKGQVYAPFSGISKPDGIGVVLGDVMLKKDIPITDLEQSDKAATVRAWLPAAEIHYQFGQSGINKFRPYVGAGVLYAYFNGIELDSGIRKDLENAGHKIQNIKDGQAGAALEGRESSGNMKVKVKADDAFAPIVTLGATYDFNDKWFAVGSVSYAKLSNDATITVNNENTGESLIKAHTTIDIDPLITYAGIGYRF</sequence>
<reference evidence="2 3" key="1">
    <citation type="submission" date="2017-05" db="EMBL/GenBank/DDBJ databases">
        <title>Acinetobacter populi ANC 5415 (= PBJ7), whole genome shotgun sequencing project.</title>
        <authorList>
            <person name="Nemec A."/>
            <person name="Radolfova-Krizova L."/>
        </authorList>
    </citation>
    <scope>NUCLEOTIDE SEQUENCE [LARGE SCALE GENOMIC DNA]</scope>
    <source>
        <strain evidence="2 3">PBJ7</strain>
    </source>
</reference>
<dbReference type="GO" id="GO:0019867">
    <property type="term" value="C:outer membrane"/>
    <property type="evidence" value="ECO:0007669"/>
    <property type="project" value="InterPro"/>
</dbReference>
<protein>
    <recommendedName>
        <fullName evidence="4">OmpW family protein</fullName>
    </recommendedName>
</protein>
<comment type="caution">
    <text evidence="2">The sequence shown here is derived from an EMBL/GenBank/DDBJ whole genome shotgun (WGS) entry which is preliminary data.</text>
</comment>
<proteinExistence type="predicted"/>
<evidence type="ECO:0008006" key="4">
    <source>
        <dbReference type="Google" id="ProtNLM"/>
    </source>
</evidence>